<dbReference type="GO" id="GO:0004415">
    <property type="term" value="F:hyalurononglucosaminidase activity"/>
    <property type="evidence" value="ECO:0007669"/>
    <property type="project" value="UniProtKB-UniRule"/>
</dbReference>
<organism evidence="7 8">
    <name type="scientific">Tupaia chinensis</name>
    <name type="common">Chinese tree shrew</name>
    <name type="synonym">Tupaia belangeri chinensis</name>
    <dbReference type="NCBI Taxonomy" id="246437"/>
    <lineage>
        <taxon>Eukaryota</taxon>
        <taxon>Metazoa</taxon>
        <taxon>Chordata</taxon>
        <taxon>Craniata</taxon>
        <taxon>Vertebrata</taxon>
        <taxon>Euteleostomi</taxon>
        <taxon>Mammalia</taxon>
        <taxon>Eutheria</taxon>
        <taxon>Euarchontoglires</taxon>
        <taxon>Scandentia</taxon>
        <taxon>Tupaiidae</taxon>
        <taxon>Tupaia</taxon>
    </lineage>
</organism>
<dbReference type="PANTHER" id="PTHR11769:SF7">
    <property type="entry name" value="HYALURONIDASE-4"/>
    <property type="match status" value="1"/>
</dbReference>
<dbReference type="PRINTS" id="PR00848">
    <property type="entry name" value="SPERMPH20"/>
</dbReference>
<gene>
    <name evidence="7" type="ORF">TREES_T100013953</name>
</gene>
<protein>
    <recommendedName>
        <fullName evidence="6">Hyaluronidase</fullName>
        <ecNumber evidence="6">3.2.1.35</ecNumber>
    </recommendedName>
</protein>
<proteinExistence type="inferred from homology"/>
<dbReference type="PANTHER" id="PTHR11769">
    <property type="entry name" value="HYALURONIDASE"/>
    <property type="match status" value="1"/>
</dbReference>
<reference evidence="8" key="1">
    <citation type="submission" date="2012-07" db="EMBL/GenBank/DDBJ databases">
        <title>Genome of the Chinese tree shrew, a rising model animal genetically related to primates.</title>
        <authorList>
            <person name="Zhang G."/>
            <person name="Fan Y."/>
            <person name="Yao Y."/>
            <person name="Huang Z."/>
        </authorList>
    </citation>
    <scope>NUCLEOTIDE SEQUENCE [LARGE SCALE GENOMIC DNA]</scope>
</reference>
<evidence type="ECO:0000313" key="7">
    <source>
        <dbReference type="EMBL" id="ELW65538.1"/>
    </source>
</evidence>
<keyword evidence="5 6" id="KW-0326">Glycosidase</keyword>
<sequence length="771" mass="88556">MSKCGQLHKLLYYNNWWRMIELGSQDFNGVDGVRLGYYPWYTSQGIPVNGGLPQNISLQLHLEKADQDINYYIPAEDFSGLAVIDWEYWRPQWARNWNMKDIYRQKSRKLISDLQENVSAADIEYLAKAAFEESAKAFMKETIKLGTKSRPKGLWGYYLYPDCHNYNVYVPNYTGSCPEEEVLRNNELSWLWNISGALYPSIGIRKSLGDSENILRFSQFRVQESMRISTMTSHDYTLPVFVYTRLGYRDEPLCFLSKKDLISTIGESAALGAAGIVVWGDMNLTSSEGNCTKVKQFVSSDLGTYIVNVTRAAENFSALPILPSKTILWAWNAPSEVCVGNFNEPLDLSLFSLIGSPRKDAIDQSVTIFYADRLGLYPHIHEIKGTVENEGIPQSMPIQNHLDKAKKDIAYYIPTDKVGLAVIDWENWRPLWDRNWRPKDVYRNMSIALVQRQNTQMNLADATKKAKVDFEEAGKNFMLETLKLGRSLKPTYYWGYYLFPDCYNHNYKHPKYDGTCPPIERQRNDLLAWMWTESTALFPSIYLKSDLASSQKAAFFVRNRVQEAIRLSKVRNPADPLPVFVYTRLVFTDETVRLLSLKSCLILDKYLAVTLNPYIINITLAAKLCSQVLCQDQGVCVRKDWNSSDYLHLNPENFDIQLGDDRKFIIQGKPTIEDLKEFSEKFDCSYYTNSTYNETVDIENIDAINVCVTESICIDTHMKSSAHPSTWKEKSSLISRNVLSSIASVIVSQWLPQSQLFCGSHLQHPRVLFER</sequence>
<dbReference type="PRINTS" id="PR00846">
    <property type="entry name" value="GLHYDRLASE56"/>
</dbReference>
<dbReference type="EMBL" id="KB320684">
    <property type="protein sequence ID" value="ELW65538.1"/>
    <property type="molecule type" value="Genomic_DNA"/>
</dbReference>
<accession>L9KS97</accession>
<keyword evidence="4" id="KW-1015">Disulfide bond</keyword>
<evidence type="ECO:0000256" key="4">
    <source>
        <dbReference type="ARBA" id="ARBA00023157"/>
    </source>
</evidence>
<dbReference type="SUPFAM" id="SSF51445">
    <property type="entry name" value="(Trans)glycosidases"/>
    <property type="match status" value="2"/>
</dbReference>
<dbReference type="FunFam" id="3.20.20.70:FF:000065">
    <property type="entry name" value="Hyaluronidase"/>
    <property type="match status" value="2"/>
</dbReference>
<dbReference type="EC" id="3.2.1.35" evidence="6"/>
<evidence type="ECO:0000256" key="5">
    <source>
        <dbReference type="ARBA" id="ARBA00023295"/>
    </source>
</evidence>
<dbReference type="STRING" id="246437.L9KS97"/>
<name>L9KS97_TUPCH</name>
<dbReference type="Proteomes" id="UP000011518">
    <property type="component" value="Unassembled WGS sequence"/>
</dbReference>
<dbReference type="InterPro" id="IPR017853">
    <property type="entry name" value="GH"/>
</dbReference>
<dbReference type="InParanoid" id="L9KS97"/>
<dbReference type="FunCoup" id="L9KS97">
    <property type="interactions" value="125"/>
</dbReference>
<evidence type="ECO:0000256" key="1">
    <source>
        <dbReference type="ARBA" id="ARBA00000251"/>
    </source>
</evidence>
<dbReference type="InterPro" id="IPR018155">
    <property type="entry name" value="Hyaluronidase"/>
</dbReference>
<comment type="catalytic activity">
    <reaction evidence="1 6">
        <text>Random hydrolysis of (1-&gt;4)-linkages between N-acetyl-beta-D-glucosamine and D-glucuronate residues in hyaluronate.</text>
        <dbReference type="EC" id="3.2.1.35"/>
    </reaction>
</comment>
<evidence type="ECO:0000256" key="2">
    <source>
        <dbReference type="ARBA" id="ARBA00008871"/>
    </source>
</evidence>
<keyword evidence="3 6" id="KW-0378">Hydrolase</keyword>
<dbReference type="AlphaFoldDB" id="L9KS97"/>
<dbReference type="GO" id="GO:0005975">
    <property type="term" value="P:carbohydrate metabolic process"/>
    <property type="evidence" value="ECO:0007669"/>
    <property type="project" value="InterPro"/>
</dbReference>
<dbReference type="GO" id="GO:0001669">
    <property type="term" value="C:acrosomal vesicle"/>
    <property type="evidence" value="ECO:0007669"/>
    <property type="project" value="TreeGrafter"/>
</dbReference>
<evidence type="ECO:0000313" key="8">
    <source>
        <dbReference type="Proteomes" id="UP000011518"/>
    </source>
</evidence>
<dbReference type="Pfam" id="PF01630">
    <property type="entry name" value="Glyco_hydro_56"/>
    <property type="match status" value="2"/>
</dbReference>
<evidence type="ECO:0000256" key="3">
    <source>
        <dbReference type="ARBA" id="ARBA00022801"/>
    </source>
</evidence>
<dbReference type="Gene3D" id="3.20.20.70">
    <property type="entry name" value="Aldolase class I"/>
    <property type="match status" value="3"/>
</dbReference>
<keyword evidence="8" id="KW-1185">Reference proteome</keyword>
<comment type="similarity">
    <text evidence="2 6">Belongs to the glycosyl hydrolase 56 family.</text>
</comment>
<evidence type="ECO:0000256" key="6">
    <source>
        <dbReference type="RuleBase" id="RU610713"/>
    </source>
</evidence>
<dbReference type="eggNOG" id="ENOG502R6HD">
    <property type="taxonomic scope" value="Eukaryota"/>
</dbReference>
<reference evidence="8" key="2">
    <citation type="journal article" date="2013" name="Nat. Commun.">
        <title>Genome of the Chinese tree shrew.</title>
        <authorList>
            <person name="Fan Y."/>
            <person name="Huang Z.Y."/>
            <person name="Cao C.C."/>
            <person name="Chen C.S."/>
            <person name="Chen Y.X."/>
            <person name="Fan D.D."/>
            <person name="He J."/>
            <person name="Hou H.L."/>
            <person name="Hu L."/>
            <person name="Hu X.T."/>
            <person name="Jiang X.T."/>
            <person name="Lai R."/>
            <person name="Lang Y.S."/>
            <person name="Liang B."/>
            <person name="Liao S.G."/>
            <person name="Mu D."/>
            <person name="Ma Y.Y."/>
            <person name="Niu Y.Y."/>
            <person name="Sun X.Q."/>
            <person name="Xia J.Q."/>
            <person name="Xiao J."/>
            <person name="Xiong Z.Q."/>
            <person name="Xu L."/>
            <person name="Yang L."/>
            <person name="Zhang Y."/>
            <person name="Zhao W."/>
            <person name="Zhao X.D."/>
            <person name="Zheng Y.T."/>
            <person name="Zhou J.M."/>
            <person name="Zhu Y.B."/>
            <person name="Zhang G.J."/>
            <person name="Wang J."/>
            <person name="Yao Y.G."/>
        </authorList>
    </citation>
    <scope>NUCLEOTIDE SEQUENCE [LARGE SCALE GENOMIC DNA]</scope>
</reference>
<dbReference type="GO" id="GO:0030214">
    <property type="term" value="P:hyaluronan catabolic process"/>
    <property type="evidence" value="ECO:0007669"/>
    <property type="project" value="TreeGrafter"/>
</dbReference>
<dbReference type="InterPro" id="IPR013785">
    <property type="entry name" value="Aldolase_TIM"/>
</dbReference>